<comment type="catalytic activity">
    <reaction evidence="8">
        <text>L-threonyl-[protein] + ATP = 3-O-(5'-adenylyl)-L-threonyl-[protein] + diphosphate</text>
        <dbReference type="Rhea" id="RHEA:54292"/>
        <dbReference type="Rhea" id="RHEA-COMP:11060"/>
        <dbReference type="Rhea" id="RHEA-COMP:13847"/>
        <dbReference type="ChEBI" id="CHEBI:30013"/>
        <dbReference type="ChEBI" id="CHEBI:30616"/>
        <dbReference type="ChEBI" id="CHEBI:33019"/>
        <dbReference type="ChEBI" id="CHEBI:138113"/>
        <dbReference type="EC" id="2.7.7.108"/>
    </reaction>
</comment>
<evidence type="ECO:0000256" key="8">
    <source>
        <dbReference type="HAMAP-Rule" id="MF_00692"/>
    </source>
</evidence>
<feature type="active site" description="Proton acceptor" evidence="8">
    <location>
        <position position="244"/>
    </location>
</feature>
<feature type="binding site" evidence="8">
    <location>
        <position position="254"/>
    </location>
    <ligand>
        <name>Mg(2+)</name>
        <dbReference type="ChEBI" id="CHEBI:18420"/>
    </ligand>
</feature>
<feature type="binding site" evidence="8">
    <location>
        <position position="166"/>
    </location>
    <ligand>
        <name>ATP</name>
        <dbReference type="ChEBI" id="CHEBI:30616"/>
    </ligand>
</feature>
<protein>
    <recommendedName>
        <fullName evidence="8">Protein nucleotidyltransferase YdiU</fullName>
        <ecNumber evidence="8">2.7.7.-</ecNumber>
    </recommendedName>
    <alternativeName>
        <fullName evidence="8">Protein adenylyltransferase YdiU</fullName>
        <ecNumber evidence="8">2.7.7.108</ecNumber>
    </alternativeName>
    <alternativeName>
        <fullName evidence="8">Protein uridylyltransferase YdiU</fullName>
        <ecNumber evidence="8">2.7.7.-</ecNumber>
    </alternativeName>
</protein>
<dbReference type="EC" id="2.7.7.-" evidence="8"/>
<keyword evidence="7 8" id="KW-0460">Magnesium</keyword>
<feature type="binding site" evidence="8">
    <location>
        <position position="80"/>
    </location>
    <ligand>
        <name>ATP</name>
        <dbReference type="ChEBI" id="CHEBI:30616"/>
    </ligand>
</feature>
<comment type="function">
    <text evidence="8">Nucleotidyltransferase involved in the post-translational modification of proteins. It can catalyze the addition of adenosine monophosphate (AMP) or uridine monophosphate (UMP) to a protein, resulting in modifications known as AMPylation and UMPylation.</text>
</comment>
<keyword evidence="8" id="KW-0464">Manganese</keyword>
<feature type="binding site" evidence="8">
    <location>
        <position position="116"/>
    </location>
    <ligand>
        <name>ATP</name>
        <dbReference type="ChEBI" id="CHEBI:30616"/>
    </ligand>
</feature>
<dbReference type="EMBL" id="JACBGI020000015">
    <property type="protein sequence ID" value="MBF6058311.1"/>
    <property type="molecule type" value="Genomic_DNA"/>
</dbReference>
<keyword evidence="4 8" id="KW-0479">Metal-binding</keyword>
<feature type="binding site" evidence="8">
    <location>
        <position position="173"/>
    </location>
    <ligand>
        <name>ATP</name>
        <dbReference type="ChEBI" id="CHEBI:30616"/>
    </ligand>
</feature>
<evidence type="ECO:0000256" key="4">
    <source>
        <dbReference type="ARBA" id="ARBA00022723"/>
    </source>
</evidence>
<feature type="binding site" evidence="8">
    <location>
        <position position="83"/>
    </location>
    <ligand>
        <name>ATP</name>
        <dbReference type="ChEBI" id="CHEBI:30616"/>
    </ligand>
</feature>
<feature type="binding site" evidence="8">
    <location>
        <position position="115"/>
    </location>
    <ligand>
        <name>ATP</name>
        <dbReference type="ChEBI" id="CHEBI:30616"/>
    </ligand>
</feature>
<feature type="binding site" evidence="8">
    <location>
        <position position="254"/>
    </location>
    <ligand>
        <name>ATP</name>
        <dbReference type="ChEBI" id="CHEBI:30616"/>
    </ligand>
</feature>
<keyword evidence="2 8" id="KW-0808">Transferase</keyword>
<feature type="binding site" evidence="8">
    <location>
        <position position="103"/>
    </location>
    <ligand>
        <name>ATP</name>
        <dbReference type="ChEBI" id="CHEBI:30616"/>
    </ligand>
</feature>
<comment type="catalytic activity">
    <reaction evidence="8">
        <text>L-histidyl-[protein] + UTP = N(tele)-(5'-uridylyl)-L-histidyl-[protein] + diphosphate</text>
        <dbReference type="Rhea" id="RHEA:83891"/>
        <dbReference type="Rhea" id="RHEA-COMP:9745"/>
        <dbReference type="Rhea" id="RHEA-COMP:20239"/>
        <dbReference type="ChEBI" id="CHEBI:29979"/>
        <dbReference type="ChEBI" id="CHEBI:33019"/>
        <dbReference type="ChEBI" id="CHEBI:46398"/>
        <dbReference type="ChEBI" id="CHEBI:233474"/>
    </reaction>
</comment>
<comment type="catalytic activity">
    <reaction evidence="8">
        <text>L-tyrosyl-[protein] + UTP = O-(5'-uridylyl)-L-tyrosyl-[protein] + diphosphate</text>
        <dbReference type="Rhea" id="RHEA:83887"/>
        <dbReference type="Rhea" id="RHEA-COMP:10136"/>
        <dbReference type="Rhea" id="RHEA-COMP:20238"/>
        <dbReference type="ChEBI" id="CHEBI:33019"/>
        <dbReference type="ChEBI" id="CHEBI:46398"/>
        <dbReference type="ChEBI" id="CHEBI:46858"/>
        <dbReference type="ChEBI" id="CHEBI:90602"/>
    </reaction>
</comment>
<feature type="binding site" evidence="8">
    <location>
        <position position="245"/>
    </location>
    <ligand>
        <name>Mg(2+)</name>
        <dbReference type="ChEBI" id="CHEBI:18420"/>
    </ligand>
</feature>
<dbReference type="EC" id="2.7.7.108" evidence="8"/>
<evidence type="ECO:0000256" key="1">
    <source>
        <dbReference type="ARBA" id="ARBA00009747"/>
    </source>
</evidence>
<feature type="binding site" evidence="8">
    <location>
        <position position="82"/>
    </location>
    <ligand>
        <name>ATP</name>
        <dbReference type="ChEBI" id="CHEBI:30616"/>
    </ligand>
</feature>
<evidence type="ECO:0000313" key="10">
    <source>
        <dbReference type="Proteomes" id="UP001193680"/>
    </source>
</evidence>
<dbReference type="Pfam" id="PF02696">
    <property type="entry name" value="SelO"/>
    <property type="match status" value="1"/>
</dbReference>
<dbReference type="Proteomes" id="UP001193680">
    <property type="component" value="Unassembled WGS sequence"/>
</dbReference>
<evidence type="ECO:0000256" key="3">
    <source>
        <dbReference type="ARBA" id="ARBA00022695"/>
    </source>
</evidence>
<evidence type="ECO:0000256" key="2">
    <source>
        <dbReference type="ARBA" id="ARBA00022679"/>
    </source>
</evidence>
<evidence type="ECO:0000313" key="9">
    <source>
        <dbReference type="EMBL" id="MBF6058311.1"/>
    </source>
</evidence>
<proteinExistence type="inferred from homology"/>
<comment type="cofactor">
    <cofactor evidence="8">
        <name>Mg(2+)</name>
        <dbReference type="ChEBI" id="CHEBI:18420"/>
    </cofactor>
    <cofactor evidence="8">
        <name>Mn(2+)</name>
        <dbReference type="ChEBI" id="CHEBI:29035"/>
    </cofactor>
</comment>
<keyword evidence="6 8" id="KW-0067">ATP-binding</keyword>
<dbReference type="PANTHER" id="PTHR32057">
    <property type="entry name" value="PROTEIN ADENYLYLTRANSFERASE SELO, MITOCHONDRIAL"/>
    <property type="match status" value="1"/>
</dbReference>
<comment type="similarity">
    <text evidence="1 8">Belongs to the SELO family.</text>
</comment>
<accession>A0ABS0BZM5</accession>
<comment type="caution">
    <text evidence="9">The sequence shown here is derived from an EMBL/GenBank/DDBJ whole genome shotgun (WGS) entry which is preliminary data.</text>
</comment>
<evidence type="ECO:0000256" key="5">
    <source>
        <dbReference type="ARBA" id="ARBA00022741"/>
    </source>
</evidence>
<sequence length="477" mass="55062">MTAIDNHYLDLPEDFYRTISPEPLPHAELLHSNRQLQQQLDKNFSDELLLKITSGNSPELQSVAQKYTGHQFGYYNPDLGDGRGLLLGQVYDSTGQSWDLHLKGSGQTPFSRRGDGRAVLRSAIREYLVGEALHHLGVPTSRCLSICHSPETVYREQPETRASYIRVAKTHIRFGHFEWLAQRQDKAGMQKLADYVIRHNYSHLQTMQGEERYQQLLSEIIEGTAQLMAKWQAVGFCHGVMNTDNMSVAAETFDFGPFAFMDDFKIHYICNHTDTQGRYAYSQQPNIGLWNCQVLAGAFEAIAGESIQQKVLDRYIETYNAHYHELMAAKFGIRDPQKLNKGFIADTLILLDQSALDFHYFFRLLNYFDSEEHEKFTGYLPDSKAWHKWLGQYAELMLDEEDPHSIRSRHNPQLVLRNYIAQEIIEEAQQGRHQMLADWMQYLQTPYQVPESLTEKLHRYMQPPPNNQKGFALSCSS</sequence>
<keyword evidence="5 8" id="KW-0547">Nucleotide-binding</keyword>
<gene>
    <name evidence="8" type="primary">ydiU</name>
    <name evidence="8" type="synonym">selO</name>
    <name evidence="9" type="ORF">H8792_008155</name>
</gene>
<evidence type="ECO:0000256" key="7">
    <source>
        <dbReference type="ARBA" id="ARBA00022842"/>
    </source>
</evidence>
<comment type="catalytic activity">
    <reaction evidence="8">
        <text>L-tyrosyl-[protein] + ATP = O-(5'-adenylyl)-L-tyrosyl-[protein] + diphosphate</text>
        <dbReference type="Rhea" id="RHEA:54288"/>
        <dbReference type="Rhea" id="RHEA-COMP:10136"/>
        <dbReference type="Rhea" id="RHEA-COMP:13846"/>
        <dbReference type="ChEBI" id="CHEBI:30616"/>
        <dbReference type="ChEBI" id="CHEBI:33019"/>
        <dbReference type="ChEBI" id="CHEBI:46858"/>
        <dbReference type="ChEBI" id="CHEBI:83624"/>
        <dbReference type="EC" id="2.7.7.108"/>
    </reaction>
</comment>
<comment type="catalytic activity">
    <reaction evidence="8">
        <text>L-seryl-[protein] + ATP = 3-O-(5'-adenylyl)-L-seryl-[protein] + diphosphate</text>
        <dbReference type="Rhea" id="RHEA:58120"/>
        <dbReference type="Rhea" id="RHEA-COMP:9863"/>
        <dbReference type="Rhea" id="RHEA-COMP:15073"/>
        <dbReference type="ChEBI" id="CHEBI:29999"/>
        <dbReference type="ChEBI" id="CHEBI:30616"/>
        <dbReference type="ChEBI" id="CHEBI:33019"/>
        <dbReference type="ChEBI" id="CHEBI:142516"/>
        <dbReference type="EC" id="2.7.7.108"/>
    </reaction>
</comment>
<name>A0ABS0BZM5_9GAMM</name>
<dbReference type="InterPro" id="IPR003846">
    <property type="entry name" value="SelO"/>
</dbReference>
<keyword evidence="3 8" id="KW-0548">Nucleotidyltransferase</keyword>
<dbReference type="NCBIfam" id="NF000658">
    <property type="entry name" value="PRK00029.1"/>
    <property type="match status" value="1"/>
</dbReference>
<comment type="catalytic activity">
    <reaction evidence="8">
        <text>L-seryl-[protein] + UTP = O-(5'-uridylyl)-L-seryl-[protein] + diphosphate</text>
        <dbReference type="Rhea" id="RHEA:64604"/>
        <dbReference type="Rhea" id="RHEA-COMP:9863"/>
        <dbReference type="Rhea" id="RHEA-COMP:16635"/>
        <dbReference type="ChEBI" id="CHEBI:29999"/>
        <dbReference type="ChEBI" id="CHEBI:33019"/>
        <dbReference type="ChEBI" id="CHEBI:46398"/>
        <dbReference type="ChEBI" id="CHEBI:156051"/>
    </reaction>
</comment>
<evidence type="ECO:0000256" key="6">
    <source>
        <dbReference type="ARBA" id="ARBA00022840"/>
    </source>
</evidence>
<dbReference type="HAMAP" id="MF_00692">
    <property type="entry name" value="SelO"/>
    <property type="match status" value="1"/>
</dbReference>
<reference evidence="9 10" key="1">
    <citation type="submission" date="2020-11" db="EMBL/GenBank/DDBJ databases">
        <title>Sulfur oxidizing isolate from Hospital Hole Sinkhole.</title>
        <authorList>
            <person name="Scott K.M."/>
        </authorList>
    </citation>
    <scope>NUCLEOTIDE SEQUENCE [LARGE SCALE GENOMIC DNA]</scope>
    <source>
        <strain evidence="9 10">HH1</strain>
    </source>
</reference>
<keyword evidence="10" id="KW-1185">Reference proteome</keyword>
<dbReference type="PANTHER" id="PTHR32057:SF14">
    <property type="entry name" value="PROTEIN ADENYLYLTRANSFERASE SELO, MITOCHONDRIAL"/>
    <property type="match status" value="1"/>
</dbReference>
<organism evidence="9 10">
    <name type="scientific">Thiomicrorhabdus heinhorstiae</name>
    <dbReference type="NCBI Taxonomy" id="2748010"/>
    <lineage>
        <taxon>Bacteria</taxon>
        <taxon>Pseudomonadati</taxon>
        <taxon>Pseudomonadota</taxon>
        <taxon>Gammaproteobacteria</taxon>
        <taxon>Thiotrichales</taxon>
        <taxon>Piscirickettsiaceae</taxon>
        <taxon>Thiomicrorhabdus</taxon>
    </lineage>
</organism>